<keyword evidence="4" id="KW-1185">Reference proteome</keyword>
<feature type="domain" description="MOFRL-associated" evidence="2">
    <location>
        <begin position="14"/>
        <end position="250"/>
    </location>
</feature>
<dbReference type="Pfam" id="PF05161">
    <property type="entry name" value="MOFRL"/>
    <property type="match status" value="1"/>
</dbReference>
<evidence type="ECO:0000259" key="1">
    <source>
        <dbReference type="Pfam" id="PF05161"/>
    </source>
</evidence>
<dbReference type="Pfam" id="PF13660">
    <property type="entry name" value="DUF4147"/>
    <property type="match status" value="1"/>
</dbReference>
<dbReference type="PANTHER" id="PTHR12227:SF0">
    <property type="entry name" value="GLYCERATE KINASE"/>
    <property type="match status" value="1"/>
</dbReference>
<dbReference type="Gene3D" id="3.40.1480.10">
    <property type="entry name" value="MOFRL domain"/>
    <property type="match status" value="1"/>
</dbReference>
<sequence>MTGLSDRADARSKAMRLFQAGVRAADPEGATRTALAAEDIRAACRPDPGGRLLLIAVGKAAMGMARAAHAALTDGGPCQLIVVTNPENADPAGLPEGADLHAAAHPVPDAAGLAAGEAVIAALAQCDARDRVLALISGGGSALLPAPVAGLTLADKAAVSAALLASGADITEMNLVRQQLSRLKGGGLLRAAAPAPVTALILSDVIGDDLSVIASGPTAPPIGDHARARALLQARGIWEAMPAPVRAHLEQPDQGHDAGPGPVPPARNHLIGANSVSLRAMHGAAPDAQMHNAPLVGDVEDAARHVLSLGRGTHLMGGETTVQLRGQGRGGRNQHMALCVALGAEAAGWGESWVFLSGGTDGRDGPTDAAGGIVDARSLARMREAGVDPQALFADNDSNRALAASGDLLMTGGTGTNVADLQVLIRW</sequence>
<dbReference type="InterPro" id="IPR037035">
    <property type="entry name" value="GK-like_C_sf"/>
</dbReference>
<dbReference type="EMBL" id="CP021404">
    <property type="protein sequence ID" value="ATI41722.1"/>
    <property type="molecule type" value="Genomic_DNA"/>
</dbReference>
<keyword evidence="3" id="KW-0418">Kinase</keyword>
<dbReference type="InterPro" id="IPR007835">
    <property type="entry name" value="MOFRL"/>
</dbReference>
<organism evidence="3 4">
    <name type="scientific">Pacificitalea manganoxidans</name>
    <dbReference type="NCBI Taxonomy" id="1411902"/>
    <lineage>
        <taxon>Bacteria</taxon>
        <taxon>Pseudomonadati</taxon>
        <taxon>Pseudomonadota</taxon>
        <taxon>Alphaproteobacteria</taxon>
        <taxon>Rhodobacterales</taxon>
        <taxon>Paracoccaceae</taxon>
        <taxon>Pacificitalea</taxon>
    </lineage>
</organism>
<dbReference type="KEGG" id="cmag:CBW24_06745"/>
<protein>
    <submittedName>
        <fullName evidence="3">Glycerate kinase</fullName>
    </submittedName>
</protein>
<feature type="domain" description="MOFRL" evidence="1">
    <location>
        <begin position="314"/>
        <end position="420"/>
    </location>
</feature>
<gene>
    <name evidence="3" type="ORF">CBW24_06745</name>
</gene>
<dbReference type="InterPro" id="IPR039760">
    <property type="entry name" value="MOFRL_protein"/>
</dbReference>
<keyword evidence="3" id="KW-0808">Transferase</keyword>
<dbReference type="OrthoDB" id="9766552at2"/>
<dbReference type="GO" id="GO:0008887">
    <property type="term" value="F:glycerate kinase activity"/>
    <property type="evidence" value="ECO:0007669"/>
    <property type="project" value="InterPro"/>
</dbReference>
<dbReference type="InterPro" id="IPR025286">
    <property type="entry name" value="MOFRL_assoc_dom"/>
</dbReference>
<dbReference type="PANTHER" id="PTHR12227">
    <property type="entry name" value="GLYCERATE KINASE"/>
    <property type="match status" value="1"/>
</dbReference>
<dbReference type="Gene3D" id="3.40.50.10180">
    <property type="entry name" value="Glycerate kinase, MOFRL-like N-terminal domain"/>
    <property type="match status" value="1"/>
</dbReference>
<dbReference type="InterPro" id="IPR038614">
    <property type="entry name" value="GK_N_sf"/>
</dbReference>
<proteinExistence type="predicted"/>
<accession>A0A291LYF1</accession>
<dbReference type="Proteomes" id="UP000219050">
    <property type="component" value="Chromosome"/>
</dbReference>
<evidence type="ECO:0000313" key="3">
    <source>
        <dbReference type="EMBL" id="ATI41722.1"/>
    </source>
</evidence>
<dbReference type="RefSeq" id="WP_097373079.1">
    <property type="nucleotide sequence ID" value="NZ_CP021404.1"/>
</dbReference>
<reference evidence="3 4" key="1">
    <citation type="submission" date="2017-05" db="EMBL/GenBank/DDBJ databases">
        <title>Comparative genomic and metabolic analysis of manganese-oxidizing mechanisms in Celeribater manganoxidans DY25T: its adaption to the environment of polymetallic nodule.</title>
        <authorList>
            <person name="Wang X."/>
        </authorList>
    </citation>
    <scope>NUCLEOTIDE SEQUENCE [LARGE SCALE GENOMIC DNA]</scope>
    <source>
        <strain evidence="3 4">DY25</strain>
    </source>
</reference>
<dbReference type="AlphaFoldDB" id="A0A291LYF1"/>
<evidence type="ECO:0000313" key="4">
    <source>
        <dbReference type="Proteomes" id="UP000219050"/>
    </source>
</evidence>
<dbReference type="GO" id="GO:0005737">
    <property type="term" value="C:cytoplasm"/>
    <property type="evidence" value="ECO:0007669"/>
    <property type="project" value="TreeGrafter"/>
</dbReference>
<name>A0A291LYF1_9RHOB</name>
<evidence type="ECO:0000259" key="2">
    <source>
        <dbReference type="Pfam" id="PF13660"/>
    </source>
</evidence>
<dbReference type="SUPFAM" id="SSF82544">
    <property type="entry name" value="GckA/TtuD-like"/>
    <property type="match status" value="1"/>
</dbReference>